<dbReference type="AlphaFoldDB" id="Q2HW29"/>
<name>Q2HW29_MEDTR</name>
<accession>Q2HW29</accession>
<reference evidence="2" key="3">
    <citation type="journal article" date="2018" name="Nat. Plants">
        <title>Whole-genome landscape of Medicago truncatula symbiotic genes.</title>
        <authorList>
            <person name="Pecrix Y."/>
            <person name="Gamas P."/>
            <person name="Carrere S."/>
        </authorList>
    </citation>
    <scope>NUCLEOTIDE SEQUENCE</scope>
    <source>
        <tissue evidence="2">Leaves</tissue>
    </source>
</reference>
<gene>
    <name evidence="1" type="ORF">MtrDRAFT_AC147963g21v2</name>
    <name evidence="2" type="ORF">MtrunA17_Chr1g0192451</name>
</gene>
<proteinExistence type="predicted"/>
<protein>
    <submittedName>
        <fullName evidence="1">Uncharacterized protein</fullName>
    </submittedName>
</protein>
<dbReference type="Gramene" id="rna4795">
    <property type="protein sequence ID" value="RHN80828.1"/>
    <property type="gene ID" value="gene4795"/>
</dbReference>
<reference evidence="1" key="2">
    <citation type="submission" date="2007-03" db="EMBL/GenBank/DDBJ databases">
        <authorList>
            <consortium name="The International Medicago Genome Annotation Group"/>
        </authorList>
    </citation>
    <scope>NUCLEOTIDE SEQUENCE</scope>
</reference>
<dbReference type="EMBL" id="PSQE01000001">
    <property type="protein sequence ID" value="RHN80828.1"/>
    <property type="molecule type" value="Genomic_DNA"/>
</dbReference>
<organism evidence="1">
    <name type="scientific">Medicago truncatula</name>
    <name type="common">Barrel medic</name>
    <name type="synonym">Medicago tribuloides</name>
    <dbReference type="NCBI Taxonomy" id="3880"/>
    <lineage>
        <taxon>Eukaryota</taxon>
        <taxon>Viridiplantae</taxon>
        <taxon>Streptophyta</taxon>
        <taxon>Embryophyta</taxon>
        <taxon>Tracheophyta</taxon>
        <taxon>Spermatophyta</taxon>
        <taxon>Magnoliopsida</taxon>
        <taxon>eudicotyledons</taxon>
        <taxon>Gunneridae</taxon>
        <taxon>Pentapetalae</taxon>
        <taxon>rosids</taxon>
        <taxon>fabids</taxon>
        <taxon>Fabales</taxon>
        <taxon>Fabaceae</taxon>
        <taxon>Papilionoideae</taxon>
        <taxon>50 kb inversion clade</taxon>
        <taxon>NPAAA clade</taxon>
        <taxon>Hologalegina</taxon>
        <taxon>IRL clade</taxon>
        <taxon>Trifolieae</taxon>
        <taxon>Medicago</taxon>
    </lineage>
</organism>
<sequence length="244" mass="28244">MKGHPKLRINVSRVPVSIMMQRKFHFQVKDKDIASDSEEGSIRTKPKTSLGSVFSSVLGKKRYSLPSKVKKNGKEKHNKAAFSNEFQPKPVVGALSQLLLLEQALEQDEGRHSRMDKQRLKILLGFLEKKKGLNNFITAKWRASKKDFHGVVTSFRKVRRKVSSWRFVRIPSKLVVIRLKLKMIKSFMKKKVTVNFEHEDDDRELCKKRILMGQRCKPLCSLSPYYLGYETDRLLLPGAIVFEK</sequence>
<reference evidence="1" key="1">
    <citation type="submission" date="2004-04" db="EMBL/GenBank/DDBJ databases">
        <authorList>
            <person name="Town C.D."/>
        </authorList>
    </citation>
    <scope>NUCLEOTIDE SEQUENCE</scope>
</reference>
<dbReference type="Proteomes" id="UP000265566">
    <property type="component" value="Chromosome 1"/>
</dbReference>
<dbReference type="EMBL" id="AC147963">
    <property type="protein sequence ID" value="ABD28354.1"/>
    <property type="molecule type" value="Genomic_DNA"/>
</dbReference>
<evidence type="ECO:0000313" key="1">
    <source>
        <dbReference type="EMBL" id="ABD28354.1"/>
    </source>
</evidence>
<evidence type="ECO:0000313" key="2">
    <source>
        <dbReference type="EMBL" id="RHN80828.1"/>
    </source>
</evidence>